<comment type="similarity">
    <text evidence="2">Belongs to the DedA family.</text>
</comment>
<keyword evidence="10" id="KW-1185">Reference proteome</keyword>
<evidence type="ECO:0000256" key="3">
    <source>
        <dbReference type="ARBA" id="ARBA00022475"/>
    </source>
</evidence>
<dbReference type="InterPro" id="IPR051311">
    <property type="entry name" value="DedA_domain"/>
</dbReference>
<dbReference type="Pfam" id="PF09335">
    <property type="entry name" value="VTT_dom"/>
    <property type="match status" value="1"/>
</dbReference>
<name>A0ABY6YY84_9BACL</name>
<dbReference type="EMBL" id="CP104064">
    <property type="protein sequence ID" value="WAH35248.1"/>
    <property type="molecule type" value="Genomic_DNA"/>
</dbReference>
<dbReference type="InterPro" id="IPR032816">
    <property type="entry name" value="VTT_dom"/>
</dbReference>
<feature type="transmembrane region" description="Helical" evidence="7">
    <location>
        <begin position="135"/>
        <end position="161"/>
    </location>
</feature>
<organism evidence="9 10">
    <name type="scientific">Alicyclobacillus dauci</name>
    <dbReference type="NCBI Taxonomy" id="1475485"/>
    <lineage>
        <taxon>Bacteria</taxon>
        <taxon>Bacillati</taxon>
        <taxon>Bacillota</taxon>
        <taxon>Bacilli</taxon>
        <taxon>Bacillales</taxon>
        <taxon>Alicyclobacillaceae</taxon>
        <taxon>Alicyclobacillus</taxon>
    </lineage>
</organism>
<dbReference type="PANTHER" id="PTHR42709:SF6">
    <property type="entry name" value="UNDECAPRENYL PHOSPHATE TRANSPORTER A"/>
    <property type="match status" value="1"/>
</dbReference>
<dbReference type="RefSeq" id="WP_268042300.1">
    <property type="nucleotide sequence ID" value="NZ_CP104064.1"/>
</dbReference>
<feature type="transmembrane region" description="Helical" evidence="7">
    <location>
        <begin position="7"/>
        <end position="26"/>
    </location>
</feature>
<keyword evidence="5 7" id="KW-1133">Transmembrane helix</keyword>
<proteinExistence type="inferred from homology"/>
<feature type="transmembrane region" description="Helical" evidence="7">
    <location>
        <begin position="173"/>
        <end position="190"/>
    </location>
</feature>
<dbReference type="PANTHER" id="PTHR42709">
    <property type="entry name" value="ALKALINE PHOSPHATASE LIKE PROTEIN"/>
    <property type="match status" value="1"/>
</dbReference>
<keyword evidence="3" id="KW-1003">Cell membrane</keyword>
<keyword evidence="4 7" id="KW-0812">Transmembrane</keyword>
<protein>
    <submittedName>
        <fullName evidence="9">DedA family protein</fullName>
    </submittedName>
</protein>
<dbReference type="Proteomes" id="UP001164803">
    <property type="component" value="Chromosome"/>
</dbReference>
<evidence type="ECO:0000256" key="1">
    <source>
        <dbReference type="ARBA" id="ARBA00004651"/>
    </source>
</evidence>
<evidence type="ECO:0000313" key="9">
    <source>
        <dbReference type="EMBL" id="WAH35248.1"/>
    </source>
</evidence>
<keyword evidence="6 7" id="KW-0472">Membrane</keyword>
<evidence type="ECO:0000256" key="4">
    <source>
        <dbReference type="ARBA" id="ARBA00022692"/>
    </source>
</evidence>
<evidence type="ECO:0000313" key="10">
    <source>
        <dbReference type="Proteomes" id="UP001164803"/>
    </source>
</evidence>
<evidence type="ECO:0000256" key="2">
    <source>
        <dbReference type="ARBA" id="ARBA00010792"/>
    </source>
</evidence>
<comment type="subcellular location">
    <subcellularLocation>
        <location evidence="1">Cell membrane</location>
        <topology evidence="1">Multi-pass membrane protein</topology>
    </subcellularLocation>
</comment>
<reference evidence="9" key="1">
    <citation type="submission" date="2022-08" db="EMBL/GenBank/DDBJ databases">
        <title>Alicyclobacillus dauci DSM2870, complete genome.</title>
        <authorList>
            <person name="Wang Q."/>
            <person name="Cai R."/>
            <person name="Wang Z."/>
        </authorList>
    </citation>
    <scope>NUCLEOTIDE SEQUENCE</scope>
    <source>
        <strain evidence="9">DSM 28700</strain>
    </source>
</reference>
<evidence type="ECO:0000256" key="6">
    <source>
        <dbReference type="ARBA" id="ARBA00023136"/>
    </source>
</evidence>
<gene>
    <name evidence="9" type="ORF">NZD86_13105</name>
</gene>
<sequence>MNLAYMISTYGFLGLFVMLCLEYLILVVPGETILTTVGMLSRSGTYHFSLITLILVTGLGTFAGSVIAYGIGRLFGRPILLKYGKYVFLTTKRLEQSETLFQKRVVLTLLVSKYIAVVRDIVPYIAGMNRVRLQLFIPLSLVSSFLWTATFIEAGGIVGRLWQSLHRHWRGELLPIVLIALSAGVAYWYIHKRLTKLMGHPVNTDTQGTSK</sequence>
<feature type="domain" description="VTT" evidence="8">
    <location>
        <begin position="28"/>
        <end position="154"/>
    </location>
</feature>
<evidence type="ECO:0000256" key="5">
    <source>
        <dbReference type="ARBA" id="ARBA00022989"/>
    </source>
</evidence>
<feature type="transmembrane region" description="Helical" evidence="7">
    <location>
        <begin position="46"/>
        <end position="72"/>
    </location>
</feature>
<evidence type="ECO:0000259" key="8">
    <source>
        <dbReference type="Pfam" id="PF09335"/>
    </source>
</evidence>
<evidence type="ECO:0000256" key="7">
    <source>
        <dbReference type="SAM" id="Phobius"/>
    </source>
</evidence>
<accession>A0ABY6YY84</accession>